<evidence type="ECO:0000256" key="8">
    <source>
        <dbReference type="ARBA" id="ARBA00051132"/>
    </source>
</evidence>
<dbReference type="InterPro" id="IPR045020">
    <property type="entry name" value="PRX_1cys"/>
</dbReference>
<evidence type="ECO:0000256" key="10">
    <source>
        <dbReference type="PIRSR" id="PIRSR000239-1"/>
    </source>
</evidence>
<evidence type="ECO:0000256" key="6">
    <source>
        <dbReference type="ARBA" id="ARBA00026176"/>
    </source>
</evidence>
<dbReference type="FunFam" id="3.40.30.10:FF:000011">
    <property type="entry name" value="Peroxiredoxin PRX1"/>
    <property type="match status" value="1"/>
</dbReference>
<keyword evidence="12" id="KW-1185">Reference proteome</keyword>
<accession>A0A7E4VG88</accession>
<keyword evidence="4 9" id="KW-0676">Redox-active center</keyword>
<evidence type="ECO:0000256" key="4">
    <source>
        <dbReference type="ARBA" id="ARBA00023284"/>
    </source>
</evidence>
<dbReference type="PIRSF" id="PIRSF000239">
    <property type="entry name" value="AHPC"/>
    <property type="match status" value="1"/>
</dbReference>
<reference evidence="13" key="2">
    <citation type="submission" date="2020-10" db="UniProtKB">
        <authorList>
            <consortium name="WormBaseParasite"/>
        </authorList>
    </citation>
    <scope>IDENTIFICATION</scope>
</reference>
<keyword evidence="3 9" id="KW-0560">Oxidoreductase</keyword>
<evidence type="ECO:0000256" key="1">
    <source>
        <dbReference type="ARBA" id="ARBA00022559"/>
    </source>
</evidence>
<proteinExistence type="inferred from homology"/>
<evidence type="ECO:0000259" key="11">
    <source>
        <dbReference type="PROSITE" id="PS51352"/>
    </source>
</evidence>
<dbReference type="Gene3D" id="3.40.30.10">
    <property type="entry name" value="Glutaredoxin"/>
    <property type="match status" value="1"/>
</dbReference>
<dbReference type="InterPro" id="IPR036249">
    <property type="entry name" value="Thioredoxin-like_sf"/>
</dbReference>
<dbReference type="PANTHER" id="PTHR43503">
    <property type="entry name" value="MCG48959-RELATED"/>
    <property type="match status" value="1"/>
</dbReference>
<reference evidence="12" key="1">
    <citation type="journal article" date="2013" name="Genetics">
        <title>The draft genome and transcriptome of Panagrellus redivivus are shaped by the harsh demands of a free-living lifestyle.</title>
        <authorList>
            <person name="Srinivasan J."/>
            <person name="Dillman A.R."/>
            <person name="Macchietto M.G."/>
            <person name="Heikkinen L."/>
            <person name="Lakso M."/>
            <person name="Fracchia K.M."/>
            <person name="Antoshechkin I."/>
            <person name="Mortazavi A."/>
            <person name="Wong G."/>
            <person name="Sternberg P.W."/>
        </authorList>
    </citation>
    <scope>NUCLEOTIDE SEQUENCE [LARGE SCALE GENOMIC DNA]</scope>
    <source>
        <strain evidence="12">MT8872</strain>
    </source>
</reference>
<evidence type="ECO:0000256" key="9">
    <source>
        <dbReference type="PIRNR" id="PIRNR000239"/>
    </source>
</evidence>
<dbReference type="Pfam" id="PF00578">
    <property type="entry name" value="AhpC-TSA"/>
    <property type="match status" value="1"/>
</dbReference>
<dbReference type="CDD" id="cd03016">
    <property type="entry name" value="PRX_1cys"/>
    <property type="match status" value="1"/>
</dbReference>
<evidence type="ECO:0000313" key="12">
    <source>
        <dbReference type="Proteomes" id="UP000492821"/>
    </source>
</evidence>
<organism evidence="12 13">
    <name type="scientific">Panagrellus redivivus</name>
    <name type="common">Microworm</name>
    <dbReference type="NCBI Taxonomy" id="6233"/>
    <lineage>
        <taxon>Eukaryota</taxon>
        <taxon>Metazoa</taxon>
        <taxon>Ecdysozoa</taxon>
        <taxon>Nematoda</taxon>
        <taxon>Chromadorea</taxon>
        <taxon>Rhabditida</taxon>
        <taxon>Tylenchina</taxon>
        <taxon>Panagrolaimomorpha</taxon>
        <taxon>Panagrolaimoidea</taxon>
        <taxon>Panagrolaimidae</taxon>
        <taxon>Panagrellus</taxon>
    </lineage>
</organism>
<comment type="similarity">
    <text evidence="5">Belongs to the peroxiredoxin family. Prx6 subfamily.</text>
</comment>
<evidence type="ECO:0000256" key="7">
    <source>
        <dbReference type="ARBA" id="ARBA00037420"/>
    </source>
</evidence>
<dbReference type="Pfam" id="PF10417">
    <property type="entry name" value="1-cysPrx_C"/>
    <property type="match status" value="1"/>
</dbReference>
<dbReference type="AlphaFoldDB" id="A0A7E4VG88"/>
<comment type="function">
    <text evidence="7">Thiol-specific peroxidase that catalyzes the reduction of hydrogen peroxide and organic hydroperoxides to water and alcohols, respectively. Plays a role in cell protection against oxidative stress by detoxifying peroxides.</text>
</comment>
<keyword evidence="2 9" id="KW-0049">Antioxidant</keyword>
<evidence type="ECO:0000313" key="13">
    <source>
        <dbReference type="WBParaSite" id="Pan_g20567.t1"/>
    </source>
</evidence>
<feature type="active site" description="Cysteine sulfenic acid (-SOH) intermediate; for peroxidase activity" evidence="10">
    <location>
        <position position="46"/>
    </location>
</feature>
<dbReference type="PANTHER" id="PTHR43503:SF4">
    <property type="entry name" value="PEROXIREDOXIN-6"/>
    <property type="match status" value="1"/>
</dbReference>
<dbReference type="InterPro" id="IPR024706">
    <property type="entry name" value="Peroxiredoxin_AhpC-typ"/>
</dbReference>
<keyword evidence="1 9" id="KW-0575">Peroxidase</keyword>
<comment type="catalytic activity">
    <reaction evidence="8">
        <text>a hydroperoxide + [protein]-dithiol = [protein]-disulfide + an alcohol + H2O</text>
        <dbReference type="Rhea" id="RHEA:10008"/>
        <dbReference type="Rhea" id="RHEA-COMP:10593"/>
        <dbReference type="Rhea" id="RHEA-COMP:10594"/>
        <dbReference type="ChEBI" id="CHEBI:15377"/>
        <dbReference type="ChEBI" id="CHEBI:29950"/>
        <dbReference type="ChEBI" id="CHEBI:30879"/>
        <dbReference type="ChEBI" id="CHEBI:35924"/>
        <dbReference type="ChEBI" id="CHEBI:50058"/>
    </reaction>
</comment>
<dbReference type="GO" id="GO:0051920">
    <property type="term" value="F:peroxiredoxin activity"/>
    <property type="evidence" value="ECO:0007669"/>
    <property type="project" value="InterPro"/>
</dbReference>
<dbReference type="GO" id="GO:0005829">
    <property type="term" value="C:cytosol"/>
    <property type="evidence" value="ECO:0007669"/>
    <property type="project" value="TreeGrafter"/>
</dbReference>
<evidence type="ECO:0000256" key="3">
    <source>
        <dbReference type="ARBA" id="ARBA00023002"/>
    </source>
</evidence>
<dbReference type="InterPro" id="IPR000866">
    <property type="entry name" value="AhpC/TSA"/>
</dbReference>
<dbReference type="WBParaSite" id="Pan_g20567.t1">
    <property type="protein sequence ID" value="Pan_g20567.t1"/>
    <property type="gene ID" value="Pan_g20567"/>
</dbReference>
<feature type="domain" description="Thioredoxin" evidence="11">
    <location>
        <begin position="3"/>
        <end position="184"/>
    </location>
</feature>
<dbReference type="FunFam" id="3.30.1020.10:FF:000001">
    <property type="entry name" value="1-Cys peroxiredoxin"/>
    <property type="match status" value="1"/>
</dbReference>
<dbReference type="InterPro" id="IPR019479">
    <property type="entry name" value="Peroxiredoxin_C"/>
</dbReference>
<dbReference type="GO" id="GO:0005739">
    <property type="term" value="C:mitochondrion"/>
    <property type="evidence" value="ECO:0007669"/>
    <property type="project" value="TreeGrafter"/>
</dbReference>
<dbReference type="PROSITE" id="PS51352">
    <property type="entry name" value="THIOREDOXIN_2"/>
    <property type="match status" value="1"/>
</dbReference>
<dbReference type="Proteomes" id="UP000492821">
    <property type="component" value="Unassembled WGS sequence"/>
</dbReference>
<dbReference type="SUPFAM" id="SSF52833">
    <property type="entry name" value="Thioredoxin-like"/>
    <property type="match status" value="1"/>
</dbReference>
<name>A0A7E4VG88_PANRE</name>
<evidence type="ECO:0000256" key="2">
    <source>
        <dbReference type="ARBA" id="ARBA00022862"/>
    </source>
</evidence>
<protein>
    <recommendedName>
        <fullName evidence="6">1-Cys peroxiredoxin</fullName>
    </recommendedName>
</protein>
<dbReference type="InterPro" id="IPR013766">
    <property type="entry name" value="Thioredoxin_domain"/>
</dbReference>
<sequence>MCLRLGDVFPNFAADAHPEPITSFHQWIGNSWAILFSHPADFTPVCTTELARVVQLSDEFTKRGVKLIALSIDSANSHARWAPDILHIAKYGFTNEDTQENQATPTVHRHTELPFPIIADYDRVLAEQLGMIDPDERNAEGIPLTARAVFVIGPDKRLKLMLLYPASIGRNFDEILRLTDALQLAAKAPVATPVDWKPGQDVMVVPTLTKEEADKRFADVCTIQVPSGQGYLRVTPHP</sequence>
<evidence type="ECO:0000256" key="5">
    <source>
        <dbReference type="ARBA" id="ARBA00025719"/>
    </source>
</evidence>
<dbReference type="Gene3D" id="3.30.1020.10">
    <property type="entry name" value="Antioxidant, Horf6, Chain A, domain2"/>
    <property type="match status" value="1"/>
</dbReference>
<dbReference type="GO" id="GO:0045454">
    <property type="term" value="P:cell redox homeostasis"/>
    <property type="evidence" value="ECO:0007669"/>
    <property type="project" value="TreeGrafter"/>
</dbReference>